<organism evidence="3 4">
    <name type="scientific">Rhizorhabdus dicambivorans</name>
    <dbReference type="NCBI Taxonomy" id="1850238"/>
    <lineage>
        <taxon>Bacteria</taxon>
        <taxon>Pseudomonadati</taxon>
        <taxon>Pseudomonadota</taxon>
        <taxon>Alphaproteobacteria</taxon>
        <taxon>Sphingomonadales</taxon>
        <taxon>Sphingomonadaceae</taxon>
        <taxon>Rhizorhabdus</taxon>
    </lineage>
</organism>
<evidence type="ECO:0000256" key="2">
    <source>
        <dbReference type="SAM" id="Phobius"/>
    </source>
</evidence>
<dbReference type="RefSeq" id="WP_066964515.1">
    <property type="nucleotide sequence ID" value="NZ_CP023449.1"/>
</dbReference>
<sequence length="60" mass="6342">MDTVTAKDAPKVAEPRPAARPSAGRSSGDDRKWPLATRVAFIAGSAAALWGLIYLGYRAL</sequence>
<gene>
    <name evidence="3" type="ORF">COO09_14355</name>
</gene>
<keyword evidence="4" id="KW-1185">Reference proteome</keyword>
<dbReference type="AlphaFoldDB" id="A0A2A4FVI0"/>
<keyword evidence="2" id="KW-0472">Membrane</keyword>
<name>A0A2A4FVI0_9SPHN</name>
<reference evidence="3 4" key="1">
    <citation type="submission" date="2017-09" db="EMBL/GenBank/DDBJ databases">
        <title>The Catabolism of 3,6-Dichlorosalicylic acid is Initiated by the Cytochrome P450 Monooxygenase DsmABC in Rhizorhabdus dicambivorans Ndbn-20.</title>
        <authorList>
            <person name="Na L."/>
        </authorList>
    </citation>
    <scope>NUCLEOTIDE SEQUENCE [LARGE SCALE GENOMIC DNA]</scope>
    <source>
        <strain evidence="3 4">Ndbn-20m</strain>
    </source>
</reference>
<comment type="caution">
    <text evidence="3">The sequence shown here is derived from an EMBL/GenBank/DDBJ whole genome shotgun (WGS) entry which is preliminary data.</text>
</comment>
<evidence type="ECO:0000313" key="3">
    <source>
        <dbReference type="EMBL" id="PCE41694.1"/>
    </source>
</evidence>
<dbReference type="EMBL" id="NWUF01000013">
    <property type="protein sequence ID" value="PCE41694.1"/>
    <property type="molecule type" value="Genomic_DNA"/>
</dbReference>
<protein>
    <submittedName>
        <fullName evidence="3">Uncharacterized protein</fullName>
    </submittedName>
</protein>
<evidence type="ECO:0000313" key="4">
    <source>
        <dbReference type="Proteomes" id="UP000218934"/>
    </source>
</evidence>
<dbReference type="Proteomes" id="UP000218934">
    <property type="component" value="Unassembled WGS sequence"/>
</dbReference>
<keyword evidence="2" id="KW-1133">Transmembrane helix</keyword>
<feature type="transmembrane region" description="Helical" evidence="2">
    <location>
        <begin position="35"/>
        <end position="57"/>
    </location>
</feature>
<dbReference type="KEGG" id="rdi:CMV14_09430"/>
<keyword evidence="2" id="KW-0812">Transmembrane</keyword>
<feature type="region of interest" description="Disordered" evidence="1">
    <location>
        <begin position="1"/>
        <end position="31"/>
    </location>
</feature>
<accession>A0A2A4FVI0</accession>
<evidence type="ECO:0000256" key="1">
    <source>
        <dbReference type="SAM" id="MobiDB-lite"/>
    </source>
</evidence>
<proteinExistence type="predicted"/>